<dbReference type="EMBL" id="JRUQ01000027">
    <property type="protein sequence ID" value="KGT94562.1"/>
    <property type="molecule type" value="Genomic_DNA"/>
</dbReference>
<proteinExistence type="predicted"/>
<organism evidence="1 2">
    <name type="scientific">Erwinia typographi</name>
    <dbReference type="NCBI Taxonomy" id="371042"/>
    <lineage>
        <taxon>Bacteria</taxon>
        <taxon>Pseudomonadati</taxon>
        <taxon>Pseudomonadota</taxon>
        <taxon>Gammaproteobacteria</taxon>
        <taxon>Enterobacterales</taxon>
        <taxon>Erwiniaceae</taxon>
        <taxon>Erwinia</taxon>
    </lineage>
</organism>
<reference evidence="1 2" key="1">
    <citation type="submission" date="2014-10" db="EMBL/GenBank/DDBJ databases">
        <title>Genome sequence of Erwinia typographi M043b.</title>
        <authorList>
            <person name="Chan K.-G."/>
            <person name="Tan W.-S."/>
        </authorList>
    </citation>
    <scope>NUCLEOTIDE SEQUENCE [LARGE SCALE GENOMIC DNA]</scope>
    <source>
        <strain evidence="1 2">M043b</strain>
    </source>
</reference>
<evidence type="ECO:0000313" key="1">
    <source>
        <dbReference type="EMBL" id="KGT94562.1"/>
    </source>
</evidence>
<evidence type="ECO:0000313" key="2">
    <source>
        <dbReference type="Proteomes" id="UP000030351"/>
    </source>
</evidence>
<protein>
    <submittedName>
        <fullName evidence="1">Uncharacterized protein</fullName>
    </submittedName>
</protein>
<accession>A0A0A3Z682</accession>
<dbReference type="AlphaFoldDB" id="A0A0A3Z682"/>
<gene>
    <name evidence="1" type="ORF">NG99_08050</name>
</gene>
<keyword evidence="2" id="KW-1185">Reference proteome</keyword>
<comment type="caution">
    <text evidence="1">The sequence shown here is derived from an EMBL/GenBank/DDBJ whole genome shotgun (WGS) entry which is preliminary data.</text>
</comment>
<dbReference type="Proteomes" id="UP000030351">
    <property type="component" value="Unassembled WGS sequence"/>
</dbReference>
<sequence length="64" mass="7682">MLLIAKLLLSLITRNMSQLTHMTLRWAVSLFGIQERFLIHVLKMNMRQLNVMNRVLFFNKAIFY</sequence>
<name>A0A0A3Z682_9GAMM</name>